<feature type="region of interest" description="Disordered" evidence="1">
    <location>
        <begin position="46"/>
        <end position="85"/>
    </location>
</feature>
<accession>A0A2U2B5Z4</accession>
<dbReference type="AlphaFoldDB" id="A0A2U2B5Z4"/>
<name>A0A2U2B5Z4_9BACT</name>
<proteinExistence type="predicted"/>
<gene>
    <name evidence="2" type="ORF">DDZ16_15350</name>
</gene>
<organism evidence="2 3">
    <name type="scientific">Marinilabilia rubra</name>
    <dbReference type="NCBI Taxonomy" id="2162893"/>
    <lineage>
        <taxon>Bacteria</taxon>
        <taxon>Pseudomonadati</taxon>
        <taxon>Bacteroidota</taxon>
        <taxon>Bacteroidia</taxon>
        <taxon>Marinilabiliales</taxon>
        <taxon>Marinilabiliaceae</taxon>
        <taxon>Marinilabilia</taxon>
    </lineage>
</organism>
<feature type="compositionally biased region" description="Basic and acidic residues" evidence="1">
    <location>
        <begin position="57"/>
        <end position="70"/>
    </location>
</feature>
<dbReference type="Proteomes" id="UP000244956">
    <property type="component" value="Unassembled WGS sequence"/>
</dbReference>
<dbReference type="EMBL" id="QEWP01000014">
    <property type="protein sequence ID" value="PWD98454.1"/>
    <property type="molecule type" value="Genomic_DNA"/>
</dbReference>
<evidence type="ECO:0000256" key="1">
    <source>
        <dbReference type="SAM" id="MobiDB-lite"/>
    </source>
</evidence>
<evidence type="ECO:0000313" key="2">
    <source>
        <dbReference type="EMBL" id="PWD98454.1"/>
    </source>
</evidence>
<sequence>MFDLLIFATVKQKIISITLLLSFLTVLLHEMVPHHHHEVEVNEDFSVHSHSGKHAHHAGDSHHEHEESHSNDSSNDSESEQPQNFPLHFHPTTFDDYDFARVENSHPTSQNLSLLAVELFGNLSPLNPDPPEHKQIKFWNHTIPLFSIFIPGVIGLRAPPFFT</sequence>
<protein>
    <submittedName>
        <fullName evidence="2">Uncharacterized protein</fullName>
    </submittedName>
</protein>
<reference evidence="2 3" key="1">
    <citation type="submission" date="2018-05" db="EMBL/GenBank/DDBJ databases">
        <title>Marinilabilia rubrum sp. nov., isolated from saltern sediment.</title>
        <authorList>
            <person name="Zhang R."/>
        </authorList>
    </citation>
    <scope>NUCLEOTIDE SEQUENCE [LARGE SCALE GENOMIC DNA]</scope>
    <source>
        <strain evidence="2 3">WTE16</strain>
    </source>
</reference>
<evidence type="ECO:0000313" key="3">
    <source>
        <dbReference type="Proteomes" id="UP000244956"/>
    </source>
</evidence>
<keyword evidence="3" id="KW-1185">Reference proteome</keyword>
<comment type="caution">
    <text evidence="2">The sequence shown here is derived from an EMBL/GenBank/DDBJ whole genome shotgun (WGS) entry which is preliminary data.</text>
</comment>